<keyword evidence="3" id="KW-1185">Reference proteome</keyword>
<accession>A0A2S5BAP4</accession>
<reference evidence="2 3" key="1">
    <citation type="journal article" date="2018" name="Front. Microbiol.">
        <title>Prospects for Fungal Bioremediation of Acidic Radioactive Waste Sites: Characterization and Genome Sequence of Rhodotorula taiwanensis MD1149.</title>
        <authorList>
            <person name="Tkavc R."/>
            <person name="Matrosova V.Y."/>
            <person name="Grichenko O.E."/>
            <person name="Gostincar C."/>
            <person name="Volpe R.P."/>
            <person name="Klimenkova P."/>
            <person name="Gaidamakova E.K."/>
            <person name="Zhou C.E."/>
            <person name="Stewart B.J."/>
            <person name="Lyman M.G."/>
            <person name="Malfatti S.A."/>
            <person name="Rubinfeld B."/>
            <person name="Courtot M."/>
            <person name="Singh J."/>
            <person name="Dalgard C.L."/>
            <person name="Hamilton T."/>
            <person name="Frey K.G."/>
            <person name="Gunde-Cimerman N."/>
            <person name="Dugan L."/>
            <person name="Daly M.J."/>
        </authorList>
    </citation>
    <scope>NUCLEOTIDE SEQUENCE [LARGE SCALE GENOMIC DNA]</scope>
    <source>
        <strain evidence="2 3">MD1149</strain>
    </source>
</reference>
<proteinExistence type="predicted"/>
<dbReference type="EMBL" id="PJQD01000033">
    <property type="protein sequence ID" value="POY73852.1"/>
    <property type="molecule type" value="Genomic_DNA"/>
</dbReference>
<protein>
    <submittedName>
        <fullName evidence="2">Uncharacterized protein</fullName>
    </submittedName>
</protein>
<name>A0A2S5BAP4_9BASI</name>
<organism evidence="2 3">
    <name type="scientific">Rhodotorula taiwanensis</name>
    <dbReference type="NCBI Taxonomy" id="741276"/>
    <lineage>
        <taxon>Eukaryota</taxon>
        <taxon>Fungi</taxon>
        <taxon>Dikarya</taxon>
        <taxon>Basidiomycota</taxon>
        <taxon>Pucciniomycotina</taxon>
        <taxon>Microbotryomycetes</taxon>
        <taxon>Sporidiobolales</taxon>
        <taxon>Sporidiobolaceae</taxon>
        <taxon>Rhodotorula</taxon>
    </lineage>
</organism>
<gene>
    <name evidence="2" type="ORF">BMF94_3022</name>
</gene>
<evidence type="ECO:0000313" key="2">
    <source>
        <dbReference type="EMBL" id="POY73852.1"/>
    </source>
</evidence>
<feature type="region of interest" description="Disordered" evidence="1">
    <location>
        <begin position="1"/>
        <end position="26"/>
    </location>
</feature>
<dbReference type="OrthoDB" id="2570975at2759"/>
<evidence type="ECO:0000256" key="1">
    <source>
        <dbReference type="SAM" id="MobiDB-lite"/>
    </source>
</evidence>
<comment type="caution">
    <text evidence="2">The sequence shown here is derived from an EMBL/GenBank/DDBJ whole genome shotgun (WGS) entry which is preliminary data.</text>
</comment>
<dbReference type="AlphaFoldDB" id="A0A2S5BAP4"/>
<evidence type="ECO:0000313" key="3">
    <source>
        <dbReference type="Proteomes" id="UP000237144"/>
    </source>
</evidence>
<sequence length="265" mass="29051">MFPPSPPDHTAQTSPGAPPFPPFLGPDGVTRIPRSLPRFPAHSTPLETHLPIDGELVPVAFVHDALRNRAYDLLQSVRTASLDGLLPGSPRRLRRALVDPALPRPTNVLEISFDDSDDIVEVVCHAVVLAASGSPILSRLVYDVDQQNLPTPCVSASPDSHPRQQITLPVIPLRLPRISSWQPLHDWLYERSSTKLRLDLVGTDTEVLAPVGAEKAVLAGRRTLIGRLDGIRQLWLNVVGLELKDPELERVMAEAWTSLHDALVS</sequence>
<dbReference type="Proteomes" id="UP000237144">
    <property type="component" value="Unassembled WGS sequence"/>
</dbReference>